<comment type="similarity">
    <text evidence="1">Belongs to the bacterial solute-binding protein 1 family.</text>
</comment>
<evidence type="ECO:0000256" key="1">
    <source>
        <dbReference type="ARBA" id="ARBA00008520"/>
    </source>
</evidence>
<dbReference type="SUPFAM" id="SSF53850">
    <property type="entry name" value="Periplasmic binding protein-like II"/>
    <property type="match status" value="1"/>
</dbReference>
<dbReference type="EMBL" id="JAJAQC010000096">
    <property type="protein sequence ID" value="MDA0567991.1"/>
    <property type="molecule type" value="Genomic_DNA"/>
</dbReference>
<protein>
    <submittedName>
        <fullName evidence="5">Extracellular solute-binding protein</fullName>
    </submittedName>
</protein>
<dbReference type="PANTHER" id="PTHR43649">
    <property type="entry name" value="ARABINOSE-BINDING PROTEIN-RELATED"/>
    <property type="match status" value="1"/>
</dbReference>
<keyword evidence="2" id="KW-0813">Transport</keyword>
<name>A0A9X3NTM5_9ACTN</name>
<dbReference type="Pfam" id="PF01547">
    <property type="entry name" value="SBP_bac_1"/>
    <property type="match status" value="1"/>
</dbReference>
<evidence type="ECO:0000256" key="2">
    <source>
        <dbReference type="ARBA" id="ARBA00022448"/>
    </source>
</evidence>
<dbReference type="InterPro" id="IPR006059">
    <property type="entry name" value="SBP"/>
</dbReference>
<organism evidence="5 6">
    <name type="scientific">Streptomonospora mangrovi</name>
    <dbReference type="NCBI Taxonomy" id="2883123"/>
    <lineage>
        <taxon>Bacteria</taxon>
        <taxon>Bacillati</taxon>
        <taxon>Actinomycetota</taxon>
        <taxon>Actinomycetes</taxon>
        <taxon>Streptosporangiales</taxon>
        <taxon>Nocardiopsidaceae</taxon>
        <taxon>Streptomonospora</taxon>
    </lineage>
</organism>
<dbReference type="PROSITE" id="PS51318">
    <property type="entry name" value="TAT"/>
    <property type="match status" value="1"/>
</dbReference>
<dbReference type="RefSeq" id="WP_270075224.1">
    <property type="nucleotide sequence ID" value="NZ_JAJAQC010000096.1"/>
</dbReference>
<reference evidence="5" key="1">
    <citation type="submission" date="2021-10" db="EMBL/GenBank/DDBJ databases">
        <title>Streptomonospora sp. nov., isolated from mangrove soil.</title>
        <authorList>
            <person name="Chen X."/>
            <person name="Ge X."/>
            <person name="Liu W."/>
        </authorList>
    </citation>
    <scope>NUCLEOTIDE SEQUENCE</scope>
    <source>
        <strain evidence="5">S1-112</strain>
    </source>
</reference>
<evidence type="ECO:0000256" key="3">
    <source>
        <dbReference type="ARBA" id="ARBA00022729"/>
    </source>
</evidence>
<gene>
    <name evidence="5" type="ORF">LG943_27265</name>
</gene>
<dbReference type="InterPro" id="IPR050490">
    <property type="entry name" value="Bact_solute-bd_prot1"/>
</dbReference>
<keyword evidence="6" id="KW-1185">Reference proteome</keyword>
<keyword evidence="3 4" id="KW-0732">Signal</keyword>
<dbReference type="AlphaFoldDB" id="A0A9X3NTM5"/>
<sequence length="446" mass="47869">MHLSRRGLLTGGVVLAATALAGCGGDARPPVTAADIAPPTEPVTIDWMAPELLTNDGKDLRRSMVRTFQERFPEITVRLVQVPPTTDVRRTTLTTQIASGAVTPDVYLGDCAWPAQFAHNSLAMPLGRVADDEEFWSKYPEEVVSSISYQGQVYAFPCYLDLAFLYYRADLLDKHGLQVPATWEELRRTALRLIDTGDVRYGLVWQGMSGEPLTCNVSEFVADAGGALMDPDARRVRADSPEGRHALTFMTELISSGVSPEAVGTFAEEQTLTAFAGGQAAFLRNWSYAWGSANDPASSLVAGKVDAVLRPTFDGAGAARHSTLGGWHNFVNPHTAHPGAAVAFARWVAEEEAQTLMAATSPYLPTLSKVLYNPEIAGRDKPTNRLSADADIVLRPFGSPHYPAISKAVYTGVNRLLVDGADPGAVGDTLTEVARGMALARDGVAL</sequence>
<dbReference type="PROSITE" id="PS51257">
    <property type="entry name" value="PROKAR_LIPOPROTEIN"/>
    <property type="match status" value="1"/>
</dbReference>
<evidence type="ECO:0000313" key="5">
    <source>
        <dbReference type="EMBL" id="MDA0567991.1"/>
    </source>
</evidence>
<feature type="chain" id="PRO_5040737416" evidence="4">
    <location>
        <begin position="22"/>
        <end position="446"/>
    </location>
</feature>
<comment type="caution">
    <text evidence="5">The sequence shown here is derived from an EMBL/GenBank/DDBJ whole genome shotgun (WGS) entry which is preliminary data.</text>
</comment>
<dbReference type="Proteomes" id="UP001140076">
    <property type="component" value="Unassembled WGS sequence"/>
</dbReference>
<feature type="signal peptide" evidence="4">
    <location>
        <begin position="1"/>
        <end position="21"/>
    </location>
</feature>
<accession>A0A9X3NTM5</accession>
<dbReference type="PANTHER" id="PTHR43649:SF34">
    <property type="entry name" value="ABC TRANSPORTER PERIPLASMIC-BINDING PROTEIN YCJN-RELATED"/>
    <property type="match status" value="1"/>
</dbReference>
<evidence type="ECO:0000256" key="4">
    <source>
        <dbReference type="SAM" id="SignalP"/>
    </source>
</evidence>
<dbReference type="InterPro" id="IPR006311">
    <property type="entry name" value="TAT_signal"/>
</dbReference>
<evidence type="ECO:0000313" key="6">
    <source>
        <dbReference type="Proteomes" id="UP001140076"/>
    </source>
</evidence>
<proteinExistence type="inferred from homology"/>
<dbReference type="Gene3D" id="3.40.190.10">
    <property type="entry name" value="Periplasmic binding protein-like II"/>
    <property type="match status" value="2"/>
</dbReference>